<dbReference type="RefSeq" id="WP_343810629.1">
    <property type="nucleotide sequence ID" value="NZ_BAAADS010000006.1"/>
</dbReference>
<reference evidence="2" key="1">
    <citation type="journal article" date="2019" name="Int. J. Syst. Evol. Microbiol.">
        <title>The Global Catalogue of Microorganisms (GCM) 10K type strain sequencing project: providing services to taxonomists for standard genome sequencing and annotation.</title>
        <authorList>
            <consortium name="The Broad Institute Genomics Platform"/>
            <consortium name="The Broad Institute Genome Sequencing Center for Infectious Disease"/>
            <person name="Wu L."/>
            <person name="Ma J."/>
        </authorList>
    </citation>
    <scope>NUCLEOTIDE SEQUENCE [LARGE SCALE GENOMIC DNA]</scope>
    <source>
        <strain evidence="2">JCM 15395</strain>
    </source>
</reference>
<gene>
    <name evidence="1" type="ORF">GCM10009001_08640</name>
</gene>
<dbReference type="PROSITE" id="PS51257">
    <property type="entry name" value="PROKAR_LIPOPROTEIN"/>
    <property type="match status" value="1"/>
</dbReference>
<dbReference type="EMBL" id="BAAADS010000006">
    <property type="protein sequence ID" value="GAA0594793.1"/>
    <property type="molecule type" value="Genomic_DNA"/>
</dbReference>
<proteinExistence type="predicted"/>
<dbReference type="Proteomes" id="UP001500866">
    <property type="component" value="Unassembled WGS sequence"/>
</dbReference>
<evidence type="ECO:0008006" key="3">
    <source>
        <dbReference type="Google" id="ProtNLM"/>
    </source>
</evidence>
<keyword evidence="2" id="KW-1185">Reference proteome</keyword>
<accession>A0ABP3QSB0</accession>
<sequence>MRVLQIVVGIFLIVVLAACSGEPEDTDPTAAIKQAELSEFESSMMKLAGQNTFSFDIDINSENVSELHAAIKYYENSEMKNVVSKSDVSLSKQNIKKPIRITFIRRSPVKNKEEWITAVMTADGSSTTKQTLDVSDREEMSSTAWGGITEPVSLDIGEQQIVGTLVQTNQNSTTILNTIETNEQLMHATAYEQVYVMSITLK</sequence>
<evidence type="ECO:0000313" key="1">
    <source>
        <dbReference type="EMBL" id="GAA0594793.1"/>
    </source>
</evidence>
<protein>
    <recommendedName>
        <fullName evidence="3">DUF5067 domain-containing protein</fullName>
    </recommendedName>
</protein>
<organism evidence="1 2">
    <name type="scientific">Virgibacillus siamensis</name>
    <dbReference type="NCBI Taxonomy" id="480071"/>
    <lineage>
        <taxon>Bacteria</taxon>
        <taxon>Bacillati</taxon>
        <taxon>Bacillota</taxon>
        <taxon>Bacilli</taxon>
        <taxon>Bacillales</taxon>
        <taxon>Bacillaceae</taxon>
        <taxon>Virgibacillus</taxon>
    </lineage>
</organism>
<comment type="caution">
    <text evidence="1">The sequence shown here is derived from an EMBL/GenBank/DDBJ whole genome shotgun (WGS) entry which is preliminary data.</text>
</comment>
<evidence type="ECO:0000313" key="2">
    <source>
        <dbReference type="Proteomes" id="UP001500866"/>
    </source>
</evidence>
<name>A0ABP3QSB0_9BACI</name>